<keyword evidence="2" id="KW-1185">Reference proteome</keyword>
<proteinExistence type="predicted"/>
<organism evidence="1 2">
    <name type="scientific">Trachipleistophora hominis</name>
    <name type="common">Microsporidian parasite</name>
    <dbReference type="NCBI Taxonomy" id="72359"/>
    <lineage>
        <taxon>Eukaryota</taxon>
        <taxon>Fungi</taxon>
        <taxon>Fungi incertae sedis</taxon>
        <taxon>Microsporidia</taxon>
        <taxon>Pleistophoridae</taxon>
        <taxon>Trachipleistophora</taxon>
    </lineage>
</organism>
<dbReference type="Proteomes" id="UP000011185">
    <property type="component" value="Unassembled WGS sequence"/>
</dbReference>
<protein>
    <submittedName>
        <fullName evidence="1">Putative LRR containing protein</fullName>
    </submittedName>
</protein>
<dbReference type="EMBL" id="JH993855">
    <property type="protein sequence ID" value="ELQ76322.1"/>
    <property type="molecule type" value="Genomic_DNA"/>
</dbReference>
<gene>
    <name evidence="1" type="ORF">THOM_0698</name>
</gene>
<dbReference type="OrthoDB" id="1081807at2759"/>
<name>L7JZZ0_TRAHO</name>
<dbReference type="HOGENOM" id="CLU_012976_0_0_1"/>
<sequence>MLANLHSYVEIVVKYILVFKTTSNEQPKDYMIFEDLKDTGIKCFLETCSLIKSEETPCTTSESDVNPAIKKFKRNHDDINYSTVYISKSFHERNIRNKSYETVMMEDRDTKFRVIEVPFSKNMFEKIYQLKKEKNIEFTDEEIGLIFYYLFPYKELIRNITYVICYNLQNNPKLVDRLFDIVSNPGIEHDKKMVHLSTIITGENVHGRNFRQAANSHVRFYLGDKECTYIAANKNRVCQDASYYKIELEKLNIAFLIEELNMPFAFLASNYDVIIKKFSSISVSSSLTLKIDNIDYDISAIKSNLVSETQILKHKLALISDNEFFKSDRIREIILVFVKVQIPLEQKIYDDISKLSMVICKSTSYDFFESIPEKIKKLGVVPTRKQMSAIIKSPRNIEKISLDEIKFKENISFPDHMRLIKIRSSKICLGVTITFGQNCTKIIIDNTEGTINFKEFAGVNFVLLKIEEYTLQKNLSFQKKNEFTGSFLKLFFIRVDGKLRLNDNFQKVDFDSVNVAPGSEISLCDQNTIIDITKSSGLFDLTPLIGTSLCFTDEMQFKTTSIEGSPKNFLNLSMKFIKSSTDVLLADCFEKVELSYTTMNDNTRVVLNDNCKTLIIECFDGIIDVSNKITWFDEIKISFPVDRQINISFIGSINTHHLCLNNACKEHETIVSMLSNFEGISHLKFTGKFTLAWNRTAPEYIRTLCMISQNTTKKVYYISMIREKRLPNHISSESLFYETSNVIATYILERALKESVLKMIQNVEFLSVEYNGNYEIFGRMESLQVLDFGTTNFENALFEHLPHNIKLLNISGPNNSEKSGIFKYKLSDLMKLIHCDNLKVLVIDANFIFQVGTLSFVPSSVKILKVHCKSKPKEIMLLDHQKIDLCELYIYNEKLGSNTHFIIRKDIDTQVCVEALQKYIKFESLEQLALVSSAGMAEIDINSLISLNILRKRIRSVFDVFNRYNSANFALFN</sequence>
<evidence type="ECO:0000313" key="2">
    <source>
        <dbReference type="Proteomes" id="UP000011185"/>
    </source>
</evidence>
<reference evidence="1 2" key="1">
    <citation type="journal article" date="2012" name="PLoS Pathog.">
        <title>The genome of the obligate intracellular parasite Trachipleistophora hominis: new insights into microsporidian genome dynamics and reductive evolution.</title>
        <authorList>
            <person name="Heinz E."/>
            <person name="Williams T.A."/>
            <person name="Nakjang S."/>
            <person name="Noel C.J."/>
            <person name="Swan D.C."/>
            <person name="Goldberg A.V."/>
            <person name="Harris S.R."/>
            <person name="Weinmaier T."/>
            <person name="Markert S."/>
            <person name="Becher D."/>
            <person name="Bernhardt J."/>
            <person name="Dagan T."/>
            <person name="Hacker C."/>
            <person name="Lucocq J.M."/>
            <person name="Schweder T."/>
            <person name="Rattei T."/>
            <person name="Hall N."/>
            <person name="Hirt R.P."/>
            <person name="Embley T.M."/>
        </authorList>
    </citation>
    <scope>NUCLEOTIDE SEQUENCE [LARGE SCALE GENOMIC DNA]</scope>
</reference>
<dbReference type="AlphaFoldDB" id="L7JZZ0"/>
<dbReference type="VEuPathDB" id="MicrosporidiaDB:THOM_0698"/>
<dbReference type="InParanoid" id="L7JZZ0"/>
<evidence type="ECO:0000313" key="1">
    <source>
        <dbReference type="EMBL" id="ELQ76322.1"/>
    </source>
</evidence>
<accession>L7JZZ0</accession>